<comment type="similarity">
    <text evidence="3 9">Belongs to the pseudouridine synthase RluA family.</text>
</comment>
<dbReference type="InterPro" id="IPR006224">
    <property type="entry name" value="PsdUridine_synth_RluA-like_CS"/>
</dbReference>
<dbReference type="OrthoDB" id="9807829at2"/>
<dbReference type="AlphaFoldDB" id="A0A2P5T2F5"/>
<dbReference type="PANTHER" id="PTHR21600:SF92">
    <property type="entry name" value="RIBOSOMAL LARGE SUBUNIT PSEUDOURIDINE SYNTHASE C"/>
    <property type="match status" value="1"/>
</dbReference>
<dbReference type="PANTHER" id="PTHR21600">
    <property type="entry name" value="MITOCHONDRIAL RNA PSEUDOURIDINE SYNTHASE"/>
    <property type="match status" value="1"/>
</dbReference>
<dbReference type="Gene3D" id="3.10.290.10">
    <property type="entry name" value="RNA-binding S4 domain"/>
    <property type="match status" value="1"/>
</dbReference>
<evidence type="ECO:0000256" key="6">
    <source>
        <dbReference type="ARBA" id="ARBA00023235"/>
    </source>
</evidence>
<name>A0A2P5T2F5_9GAMM</name>
<dbReference type="CDD" id="cd00165">
    <property type="entry name" value="S4"/>
    <property type="match status" value="1"/>
</dbReference>
<evidence type="ECO:0000256" key="8">
    <source>
        <dbReference type="PROSITE-ProRule" id="PRU00182"/>
    </source>
</evidence>
<evidence type="ECO:0000313" key="11">
    <source>
        <dbReference type="EMBL" id="PPI88769.1"/>
    </source>
</evidence>
<dbReference type="Pfam" id="PF01479">
    <property type="entry name" value="S4"/>
    <property type="match status" value="1"/>
</dbReference>
<dbReference type="Pfam" id="PF00849">
    <property type="entry name" value="PseudoU_synth_2"/>
    <property type="match status" value="1"/>
</dbReference>
<dbReference type="SMART" id="SM00363">
    <property type="entry name" value="S4"/>
    <property type="match status" value="1"/>
</dbReference>
<evidence type="ECO:0000256" key="1">
    <source>
        <dbReference type="ARBA" id="ARBA00000381"/>
    </source>
</evidence>
<dbReference type="RefSeq" id="WP_136132195.1">
    <property type="nucleotide sequence ID" value="NZ_PDKR01000001.1"/>
</dbReference>
<evidence type="ECO:0000256" key="9">
    <source>
        <dbReference type="RuleBase" id="RU362028"/>
    </source>
</evidence>
<dbReference type="NCBIfam" id="TIGR00005">
    <property type="entry name" value="rluA_subfam"/>
    <property type="match status" value="1"/>
</dbReference>
<comment type="catalytic activity">
    <reaction evidence="1">
        <text>uridine(955/2504/2580) in 23S rRNA = pseudouridine(955/2504/2580) in 23S rRNA</text>
        <dbReference type="Rhea" id="RHEA:42528"/>
        <dbReference type="Rhea" id="RHEA-COMP:10099"/>
        <dbReference type="Rhea" id="RHEA-COMP:10100"/>
        <dbReference type="ChEBI" id="CHEBI:65314"/>
        <dbReference type="ChEBI" id="CHEBI:65315"/>
        <dbReference type="EC" id="5.4.99.24"/>
    </reaction>
</comment>
<dbReference type="SUPFAM" id="SSF55120">
    <property type="entry name" value="Pseudouridine synthase"/>
    <property type="match status" value="1"/>
</dbReference>
<organism evidence="11 12">
    <name type="scientific">Candidatus Pantoea edessiphila</name>
    <dbReference type="NCBI Taxonomy" id="2044610"/>
    <lineage>
        <taxon>Bacteria</taxon>
        <taxon>Pseudomonadati</taxon>
        <taxon>Pseudomonadota</taxon>
        <taxon>Gammaproteobacteria</taxon>
        <taxon>Enterobacterales</taxon>
        <taxon>Erwiniaceae</taxon>
        <taxon>Pantoea</taxon>
    </lineage>
</organism>
<reference evidence="11 12" key="1">
    <citation type="journal article" date="2018" name="Genome Biol. Evol.">
        <title>Cladogenesis and Genomic Streamlining in Extracellular Endosymbionts of Tropical Stink Bugs.</title>
        <authorList>
            <person name="Otero-Bravo A."/>
            <person name="Goffredi S."/>
            <person name="Sabree Z.L."/>
        </authorList>
    </citation>
    <scope>NUCLEOTIDE SEQUENCE [LARGE SCALE GENOMIC DNA]</scope>
    <source>
        <strain evidence="11 12">SoEO</strain>
    </source>
</reference>
<dbReference type="CDD" id="cd02869">
    <property type="entry name" value="PseudoU_synth_RluA_like"/>
    <property type="match status" value="1"/>
</dbReference>
<dbReference type="InterPro" id="IPR050188">
    <property type="entry name" value="RluA_PseudoU_synthase"/>
</dbReference>
<dbReference type="GO" id="GO:0160141">
    <property type="term" value="F:23S rRNA pseudouridine(955/2504/2580) synthase activity"/>
    <property type="evidence" value="ECO:0007669"/>
    <property type="project" value="UniProtKB-EC"/>
</dbReference>
<dbReference type="InterPro" id="IPR020103">
    <property type="entry name" value="PsdUridine_synth_cat_dom_sf"/>
</dbReference>
<evidence type="ECO:0000256" key="2">
    <source>
        <dbReference type="ARBA" id="ARBA00002876"/>
    </source>
</evidence>
<evidence type="ECO:0000259" key="10">
    <source>
        <dbReference type="SMART" id="SM00363"/>
    </source>
</evidence>
<feature type="domain" description="RNA-binding S4" evidence="10">
    <location>
        <begin position="20"/>
        <end position="81"/>
    </location>
</feature>
<gene>
    <name evidence="11" type="ORF">CRV09_00435</name>
</gene>
<keyword evidence="6 9" id="KW-0413">Isomerase</keyword>
<keyword evidence="5 8" id="KW-0694">RNA-binding</keyword>
<dbReference type="InterPro" id="IPR006225">
    <property type="entry name" value="PsdUridine_synth_RluC/D"/>
</dbReference>
<dbReference type="GO" id="GO:0000455">
    <property type="term" value="P:enzyme-directed rRNA pseudouridine synthesis"/>
    <property type="evidence" value="ECO:0007669"/>
    <property type="project" value="UniProtKB-ARBA"/>
</dbReference>
<dbReference type="PROSITE" id="PS50889">
    <property type="entry name" value="S4"/>
    <property type="match status" value="1"/>
</dbReference>
<comment type="function">
    <text evidence="2">Responsible for synthesis of pseudouridine from uracil at positions 955, 2504 and 2580 in 23S ribosomal RNA.</text>
</comment>
<comment type="caution">
    <text evidence="11">The sequence shown here is derived from an EMBL/GenBank/DDBJ whole genome shotgun (WGS) entry which is preliminary data.</text>
</comment>
<dbReference type="Gene3D" id="3.30.2350.10">
    <property type="entry name" value="Pseudouridine synthase"/>
    <property type="match status" value="1"/>
</dbReference>
<comment type="catalytic activity">
    <reaction evidence="9">
        <text>a uridine in RNA = a pseudouridine in RNA</text>
        <dbReference type="Rhea" id="RHEA:48348"/>
        <dbReference type="Rhea" id="RHEA-COMP:12068"/>
        <dbReference type="Rhea" id="RHEA-COMP:12069"/>
        <dbReference type="ChEBI" id="CHEBI:65314"/>
        <dbReference type="ChEBI" id="CHEBI:65315"/>
    </reaction>
</comment>
<evidence type="ECO:0000256" key="5">
    <source>
        <dbReference type="ARBA" id="ARBA00022884"/>
    </source>
</evidence>
<sequence length="315" mass="36586">MKKKYFDLQKIFISDKNSNQRVDNFLYSKLKKPPKNFIYKILRKGEVKINNKRVKPLYKLQINDEVLIPTIYLSEKKEKILPLNLNNISLLDKAILYEDDYLIIINKPSGIAVHGGSGLSFGIIELIRALRPDFSFFELVHRIDRDTSGLLLIAKKRSILRSLHEQLRNKSIKKNYLTVVNGIWPISLQTIKVPLIKRIPKYGKSMVYVDINGKPSETHFQVKEYFKFATLIKASPITGYTHQIRVHALHAGHPILFDKRYGNHLFDKNFFMTGLNRLFLHAFSLSFIHPKTGKNINIEAPIDETLKRCLDILRC</sequence>
<dbReference type="InterPro" id="IPR006145">
    <property type="entry name" value="PsdUridine_synth_RsuA/RluA"/>
</dbReference>
<evidence type="ECO:0000256" key="7">
    <source>
        <dbReference type="PIRSR" id="PIRSR606225-1"/>
    </source>
</evidence>
<dbReference type="EC" id="5.4.99.-" evidence="9"/>
<protein>
    <recommendedName>
        <fullName evidence="9">Pseudouridine synthase</fullName>
        <ecNumber evidence="9">5.4.99.-</ecNumber>
    </recommendedName>
</protein>
<feature type="active site" evidence="7">
    <location>
        <position position="144"/>
    </location>
</feature>
<dbReference type="Proteomes" id="UP000295937">
    <property type="component" value="Unassembled WGS sequence"/>
</dbReference>
<proteinExistence type="inferred from homology"/>
<dbReference type="PROSITE" id="PS01129">
    <property type="entry name" value="PSI_RLU"/>
    <property type="match status" value="1"/>
</dbReference>
<dbReference type="NCBIfam" id="NF008249">
    <property type="entry name" value="PRK11025.1"/>
    <property type="match status" value="1"/>
</dbReference>
<dbReference type="GO" id="GO:0003723">
    <property type="term" value="F:RNA binding"/>
    <property type="evidence" value="ECO:0007669"/>
    <property type="project" value="UniProtKB-KW"/>
</dbReference>
<keyword evidence="4" id="KW-0698">rRNA processing</keyword>
<accession>A0A2P5T2F5</accession>
<dbReference type="InterPro" id="IPR036986">
    <property type="entry name" value="S4_RNA-bd_sf"/>
</dbReference>
<dbReference type="EMBL" id="PDKR01000001">
    <property type="protein sequence ID" value="PPI88769.1"/>
    <property type="molecule type" value="Genomic_DNA"/>
</dbReference>
<evidence type="ECO:0000313" key="12">
    <source>
        <dbReference type="Proteomes" id="UP000295937"/>
    </source>
</evidence>
<dbReference type="SUPFAM" id="SSF55174">
    <property type="entry name" value="Alpha-L RNA-binding motif"/>
    <property type="match status" value="1"/>
</dbReference>
<evidence type="ECO:0000256" key="3">
    <source>
        <dbReference type="ARBA" id="ARBA00010876"/>
    </source>
</evidence>
<dbReference type="InterPro" id="IPR002942">
    <property type="entry name" value="S4_RNA-bd"/>
</dbReference>
<evidence type="ECO:0000256" key="4">
    <source>
        <dbReference type="ARBA" id="ARBA00022552"/>
    </source>
</evidence>